<dbReference type="Proteomes" id="UP001521116">
    <property type="component" value="Unassembled WGS sequence"/>
</dbReference>
<dbReference type="InterPro" id="IPR027417">
    <property type="entry name" value="P-loop_NTPase"/>
</dbReference>
<evidence type="ECO:0000313" key="5">
    <source>
        <dbReference type="Proteomes" id="UP001521116"/>
    </source>
</evidence>
<evidence type="ECO:0000313" key="4">
    <source>
        <dbReference type="EMBL" id="KAL1636911.1"/>
    </source>
</evidence>
<organism evidence="4 5">
    <name type="scientific">Neofusicoccum ribis</name>
    <dbReference type="NCBI Taxonomy" id="45134"/>
    <lineage>
        <taxon>Eukaryota</taxon>
        <taxon>Fungi</taxon>
        <taxon>Dikarya</taxon>
        <taxon>Ascomycota</taxon>
        <taxon>Pezizomycotina</taxon>
        <taxon>Dothideomycetes</taxon>
        <taxon>Dothideomycetes incertae sedis</taxon>
        <taxon>Botryosphaeriales</taxon>
        <taxon>Botryosphaeriaceae</taxon>
        <taxon>Neofusicoccum</taxon>
    </lineage>
</organism>
<evidence type="ECO:0000259" key="3">
    <source>
        <dbReference type="Pfam" id="PF25053"/>
    </source>
</evidence>
<dbReference type="InterPro" id="IPR056693">
    <property type="entry name" value="DUF7791"/>
</dbReference>
<sequence length="745" mass="85012">MVLEVFAALGLAGNIVQFVDFSCKLVSESRSIHESAKDVSEKFLELDVVSHELISLADKVDSASSTGRLSPGLEIITQKCRELAKYLSDDLEKLRPKKSKTPWRSFVQAMKEAGKSERLKDLAERICVLQGLLNSHLLQLMSLEMRRQFSDLSAENVRLNMKQSEDIERLSESVNKALQDLQKKSTLQHATLMDHLGRIQRLEPVEDADLIKPSETMTTLSLRLQILSNAGSTISSEQCLLKSLYFRSLSDRQENVAVAHESTLKWLLSDRPPKSYSGRHPRLAEWLREGNGIYWVQGKPGYICGHTVTNSLLEQWSHPKRLITADFFFWTSGTNMERSQKGLLQGLLYEVLRQCPELIPKIYPDLNAVHYHSQEVPWSFSELKSVIVKLKEQSAVSARFCFFIDGLDEYDGDSREGTHDDLVQTIKGLTESQHIKICLSSRPWNVFRDSFDHCRSLALEDLSHDDIDAYVRNTLAEDHRFVRLRKNSPIYGKLVDEIIEKAQGVFLWVYLVVRSLKQGLVNADTIDVLRQRVQCLPSDLKTFFRQILDSIDEVYKPQTAKTLKIMLNTDEPLPLMAVALLDEDDCFGLTTDVDNGNSLDKAKTVTILGELRRRLDGRCKGLVEVTKAKSSHRQLVRPSARKLFFTTSIDFLHRTVRDFLLSKDTEYLFDSLEPGFDIDLTMAKVNLQLIKVAPIGKELSADAFKRFARHIKNLEKKTQKLLQWICSLTQSNITQHLESRTKQPF</sequence>
<comment type="caution">
    <text evidence="4">The sequence shown here is derived from an EMBL/GenBank/DDBJ whole genome shotgun (WGS) entry which is preliminary data.</text>
</comment>
<dbReference type="PANTHER" id="PTHR10039:SF5">
    <property type="entry name" value="NACHT DOMAIN-CONTAINING PROTEIN"/>
    <property type="match status" value="1"/>
</dbReference>
<keyword evidence="1" id="KW-0677">Repeat</keyword>
<gene>
    <name evidence="4" type="ORF">SLS56_001008</name>
</gene>
<evidence type="ECO:0000259" key="2">
    <source>
        <dbReference type="Pfam" id="PF24883"/>
    </source>
</evidence>
<dbReference type="Pfam" id="PF24883">
    <property type="entry name" value="NPHP3_N"/>
    <property type="match status" value="1"/>
</dbReference>
<dbReference type="Pfam" id="PF25053">
    <property type="entry name" value="DUF7791"/>
    <property type="match status" value="1"/>
</dbReference>
<accession>A0ABR3TBZ0</accession>
<feature type="domain" description="Nephrocystin 3-like N-terminal" evidence="2">
    <location>
        <begin position="280"/>
        <end position="442"/>
    </location>
</feature>
<dbReference type="InterPro" id="IPR056884">
    <property type="entry name" value="NPHP3-like_N"/>
</dbReference>
<evidence type="ECO:0008006" key="6">
    <source>
        <dbReference type="Google" id="ProtNLM"/>
    </source>
</evidence>
<protein>
    <recommendedName>
        <fullName evidence="6">NACHT domain-containing protein</fullName>
    </recommendedName>
</protein>
<dbReference type="EMBL" id="JAJVDC020000005">
    <property type="protein sequence ID" value="KAL1636911.1"/>
    <property type="molecule type" value="Genomic_DNA"/>
</dbReference>
<dbReference type="SUPFAM" id="SSF52540">
    <property type="entry name" value="P-loop containing nucleoside triphosphate hydrolases"/>
    <property type="match status" value="1"/>
</dbReference>
<keyword evidence="5" id="KW-1185">Reference proteome</keyword>
<proteinExistence type="predicted"/>
<evidence type="ECO:0000256" key="1">
    <source>
        <dbReference type="ARBA" id="ARBA00022737"/>
    </source>
</evidence>
<dbReference type="PANTHER" id="PTHR10039">
    <property type="entry name" value="AMELOGENIN"/>
    <property type="match status" value="1"/>
</dbReference>
<feature type="domain" description="DUF7791" evidence="3">
    <location>
        <begin position="550"/>
        <end position="691"/>
    </location>
</feature>
<reference evidence="4 5" key="1">
    <citation type="submission" date="2024-02" db="EMBL/GenBank/DDBJ databases">
        <title>De novo assembly and annotation of 12 fungi associated with fruit tree decline syndrome in Ontario, Canada.</title>
        <authorList>
            <person name="Sulman M."/>
            <person name="Ellouze W."/>
            <person name="Ilyukhin E."/>
        </authorList>
    </citation>
    <scope>NUCLEOTIDE SEQUENCE [LARGE SCALE GENOMIC DNA]</scope>
    <source>
        <strain evidence="4 5">M1-105</strain>
    </source>
</reference>
<name>A0ABR3TBZ0_9PEZI</name>